<dbReference type="Pfam" id="PF18120">
    <property type="entry name" value="DUF5597"/>
    <property type="match status" value="1"/>
</dbReference>
<dbReference type="RefSeq" id="WP_342073263.1">
    <property type="nucleotide sequence ID" value="NZ_JAQJCQ010000006.1"/>
</dbReference>
<proteinExistence type="predicted"/>
<evidence type="ECO:0000259" key="4">
    <source>
        <dbReference type="Pfam" id="PF02449"/>
    </source>
</evidence>
<keyword evidence="1" id="KW-0378">Hydrolase</keyword>
<keyword evidence="2" id="KW-0326">Glycosidase</keyword>
<dbReference type="Pfam" id="PF02449">
    <property type="entry name" value="Glyco_hydro_42"/>
    <property type="match status" value="1"/>
</dbReference>
<protein>
    <submittedName>
        <fullName evidence="6">DUF5597 domain-containing protein</fullName>
    </submittedName>
</protein>
<keyword evidence="7" id="KW-1185">Reference proteome</keyword>
<comment type="caution">
    <text evidence="6">The sequence shown here is derived from an EMBL/GenBank/DDBJ whole genome shotgun (WGS) entry which is preliminary data.</text>
</comment>
<dbReference type="SUPFAM" id="SSF51445">
    <property type="entry name" value="(Trans)glycosidases"/>
    <property type="match status" value="1"/>
</dbReference>
<evidence type="ECO:0000256" key="1">
    <source>
        <dbReference type="ARBA" id="ARBA00022801"/>
    </source>
</evidence>
<organism evidence="6 7">
    <name type="scientific">Xanthomonas protegens</name>
    <dbReference type="NCBI Taxonomy" id="3380705"/>
    <lineage>
        <taxon>Bacteria</taxon>
        <taxon>Pseudomonadati</taxon>
        <taxon>Pseudomonadota</taxon>
        <taxon>Gammaproteobacteria</taxon>
        <taxon>Lysobacterales</taxon>
        <taxon>Lysobacteraceae</taxon>
        <taxon>Xanthomonas</taxon>
    </lineage>
</organism>
<evidence type="ECO:0000313" key="6">
    <source>
        <dbReference type="EMBL" id="MEL4891658.1"/>
    </source>
</evidence>
<evidence type="ECO:0000256" key="3">
    <source>
        <dbReference type="SAM" id="SignalP"/>
    </source>
</evidence>
<feature type="chain" id="PRO_5045138024" evidence="3">
    <location>
        <begin position="31"/>
        <end position="563"/>
    </location>
</feature>
<keyword evidence="3" id="KW-0732">Signal</keyword>
<name>A0ABU9LAN1_9XANT</name>
<dbReference type="Proteomes" id="UP001486626">
    <property type="component" value="Unassembled WGS sequence"/>
</dbReference>
<reference evidence="6 7" key="1">
    <citation type="journal article" date="2024" name="FEMS Microbiol. Lett.">
        <title>Xanthomonas protegens sp. nov., a novel rice seed-associated bacterium, provides in vivo protection against X. oryzae pv. oryzae, the bacterial leaf blight pathogen.</title>
        <authorList>
            <person name="Rana R."/>
            <person name="Sharma A."/>
            <person name="Madhavan V.N."/>
            <person name="Korpole S."/>
            <person name="Sonti R.V."/>
            <person name="Patel H.K."/>
            <person name="Patil P.B."/>
        </authorList>
    </citation>
    <scope>NUCLEOTIDE SEQUENCE [LARGE SCALE GENOMIC DNA]</scope>
    <source>
        <strain evidence="6 7">PPL118</strain>
    </source>
</reference>
<feature type="domain" description="Glycoside hydrolase family 42 N-terminal" evidence="4">
    <location>
        <begin position="100"/>
        <end position="240"/>
    </location>
</feature>
<evidence type="ECO:0000259" key="5">
    <source>
        <dbReference type="Pfam" id="PF18120"/>
    </source>
</evidence>
<dbReference type="InterPro" id="IPR017853">
    <property type="entry name" value="GH"/>
</dbReference>
<dbReference type="InterPro" id="IPR013529">
    <property type="entry name" value="Glyco_hydro_42_N"/>
</dbReference>
<sequence>MRGTWPQPRVVRRGWVLQCLLSLQLAACQAAPDAPPTHARAAAATAAPSAPAQIPIPRLVSSDGRHALLVDGAPFLILGAQVNNSSNYPAALAQVWPAIRALGPNTVQVPIAWEQVEPEEGRFDFSFVDTLLAQARTQRVRLVLLWFGTWKNNGPNYAPHWVKTDDARFPRVVARDGRRLGSLSPLAPATLEADRKAFVAFMRHLRQADPQRTVIMVQAENEPGTYGSVRDFSPMAQRVFDGPVPQALLQRLGKPAGSWAQVFGAEADEIFHAWHIACFIDRVAEAGKAAYPLPIYVNAALRGPFNPGQPGQYASGGPTDNVLDVWKAAAPHIDLLAPDIYMPEYPLYTTVLQRYARADNALFVAETGNRPEYARYLYPALGHDGIGWSTFGIDYSGYSNSPLGAKRVDAQTLAPFALGYRAVGMGMRVFAKAAAAGKLHGTAEAPGQAVQELPLNARWSATITYGVPQFWFQGEPPGNPAPIGAALIAELGPDTFLVTAHHARVTLHPASAATANMLYDRVEEGVYDGEQWRFRRNWNGDQTDYGLNFSDVPQLLRVTLATY</sequence>
<dbReference type="EMBL" id="JAQJCQ010000006">
    <property type="protein sequence ID" value="MEL4891658.1"/>
    <property type="molecule type" value="Genomic_DNA"/>
</dbReference>
<gene>
    <name evidence="6" type="ORF">PIQ37_09490</name>
</gene>
<dbReference type="InterPro" id="IPR040719">
    <property type="entry name" value="DUF5597"/>
</dbReference>
<evidence type="ECO:0000256" key="2">
    <source>
        <dbReference type="ARBA" id="ARBA00023295"/>
    </source>
</evidence>
<accession>A0ABU9LAN1</accession>
<dbReference type="Gene3D" id="3.20.20.80">
    <property type="entry name" value="Glycosidases"/>
    <property type="match status" value="1"/>
</dbReference>
<dbReference type="Gene3D" id="2.60.220.20">
    <property type="entry name" value="putative beta-Galactosidase from caulobacter crescentus"/>
    <property type="match status" value="1"/>
</dbReference>
<evidence type="ECO:0000313" key="7">
    <source>
        <dbReference type="Proteomes" id="UP001486626"/>
    </source>
</evidence>
<feature type="domain" description="DUF5597" evidence="5">
    <location>
        <begin position="419"/>
        <end position="549"/>
    </location>
</feature>
<feature type="signal peptide" evidence="3">
    <location>
        <begin position="1"/>
        <end position="30"/>
    </location>
</feature>